<gene>
    <name evidence="3" type="ORF">SAMN05216214_109180</name>
</gene>
<dbReference type="AlphaFoldDB" id="A0A1H7NJS2"/>
<evidence type="ECO:0000256" key="1">
    <source>
        <dbReference type="ARBA" id="ARBA00023125"/>
    </source>
</evidence>
<reference evidence="3 4" key="1">
    <citation type="submission" date="2016-10" db="EMBL/GenBank/DDBJ databases">
        <authorList>
            <person name="de Groot N.N."/>
        </authorList>
    </citation>
    <scope>NUCLEOTIDE SEQUENCE [LARGE SCALE GENOMIC DNA]</scope>
    <source>
        <strain evidence="3 4">JCM 19513</strain>
    </source>
</reference>
<dbReference type="PANTHER" id="PTHR30204">
    <property type="entry name" value="REDOX-CYCLING DRUG-SENSING TRANSCRIPTIONAL ACTIVATOR SOXR"/>
    <property type="match status" value="1"/>
</dbReference>
<dbReference type="RefSeq" id="WP_074868172.1">
    <property type="nucleotide sequence ID" value="NZ_FOAS01000009.1"/>
</dbReference>
<evidence type="ECO:0000259" key="2">
    <source>
        <dbReference type="PROSITE" id="PS50937"/>
    </source>
</evidence>
<dbReference type="SMART" id="SM00422">
    <property type="entry name" value="HTH_MERR"/>
    <property type="match status" value="1"/>
</dbReference>
<dbReference type="SUPFAM" id="SSF46955">
    <property type="entry name" value="Putative DNA-binding domain"/>
    <property type="match status" value="1"/>
</dbReference>
<dbReference type="EMBL" id="FOAS01000009">
    <property type="protein sequence ID" value="SEL23634.1"/>
    <property type="molecule type" value="Genomic_DNA"/>
</dbReference>
<evidence type="ECO:0000313" key="4">
    <source>
        <dbReference type="Proteomes" id="UP000185766"/>
    </source>
</evidence>
<dbReference type="Proteomes" id="UP000185766">
    <property type="component" value="Unassembled WGS sequence"/>
</dbReference>
<feature type="domain" description="HTH merR-type" evidence="2">
    <location>
        <begin position="1"/>
        <end position="68"/>
    </location>
</feature>
<accession>A0A1H7NJS2</accession>
<proteinExistence type="predicted"/>
<dbReference type="InterPro" id="IPR047057">
    <property type="entry name" value="MerR_fam"/>
</dbReference>
<dbReference type="PROSITE" id="PS00552">
    <property type="entry name" value="HTH_MERR_1"/>
    <property type="match status" value="1"/>
</dbReference>
<organism evidence="3 4">
    <name type="scientific">Atopomonas hussainii</name>
    <dbReference type="NCBI Taxonomy" id="1429083"/>
    <lineage>
        <taxon>Bacteria</taxon>
        <taxon>Pseudomonadati</taxon>
        <taxon>Pseudomonadota</taxon>
        <taxon>Gammaproteobacteria</taxon>
        <taxon>Pseudomonadales</taxon>
        <taxon>Pseudomonadaceae</taxon>
        <taxon>Atopomonas</taxon>
    </lineage>
</organism>
<keyword evidence="4" id="KW-1185">Reference proteome</keyword>
<sequence length="126" mass="14145">MYIGKLANLTGCTPKAIRLYEQLGLFEAPPRRGRYRIYTPHHVDIVRMIRTAQAAGFKLAELAVVLAAKQREQRFPLELVQAGIQAKRLQVQAQIAELHALDAQLIALGQETARLFSEQSPQQCSH</sequence>
<dbReference type="GO" id="GO:0003677">
    <property type="term" value="F:DNA binding"/>
    <property type="evidence" value="ECO:0007669"/>
    <property type="project" value="UniProtKB-KW"/>
</dbReference>
<dbReference type="InterPro" id="IPR009061">
    <property type="entry name" value="DNA-bd_dom_put_sf"/>
</dbReference>
<dbReference type="InterPro" id="IPR000551">
    <property type="entry name" value="MerR-type_HTH_dom"/>
</dbReference>
<dbReference type="PROSITE" id="PS50937">
    <property type="entry name" value="HTH_MERR_2"/>
    <property type="match status" value="1"/>
</dbReference>
<evidence type="ECO:0000313" key="3">
    <source>
        <dbReference type="EMBL" id="SEL23634.1"/>
    </source>
</evidence>
<keyword evidence="1 3" id="KW-0238">DNA-binding</keyword>
<protein>
    <submittedName>
        <fullName evidence="3">DNA-binding transcriptional regulator, MerR family</fullName>
    </submittedName>
</protein>
<dbReference type="PANTHER" id="PTHR30204:SF93">
    <property type="entry name" value="HTH MERR-TYPE DOMAIN-CONTAINING PROTEIN"/>
    <property type="match status" value="1"/>
</dbReference>
<dbReference type="GO" id="GO:0003700">
    <property type="term" value="F:DNA-binding transcription factor activity"/>
    <property type="evidence" value="ECO:0007669"/>
    <property type="project" value="InterPro"/>
</dbReference>
<name>A0A1H7NJS2_9GAMM</name>
<dbReference type="Gene3D" id="1.10.1660.10">
    <property type="match status" value="1"/>
</dbReference>
<dbReference type="Pfam" id="PF13411">
    <property type="entry name" value="MerR_1"/>
    <property type="match status" value="1"/>
</dbReference>